<evidence type="ECO:0000256" key="3">
    <source>
        <dbReference type="ARBA" id="ARBA00022723"/>
    </source>
</evidence>
<dbReference type="GO" id="GO:0004842">
    <property type="term" value="F:ubiquitin-protein transferase activity"/>
    <property type="evidence" value="ECO:0007669"/>
    <property type="project" value="InterPro"/>
</dbReference>
<keyword evidence="9" id="KW-1185">Reference proteome</keyword>
<keyword evidence="5" id="KW-0862">Zinc</keyword>
<evidence type="ECO:0000313" key="9">
    <source>
        <dbReference type="Proteomes" id="UP000234323"/>
    </source>
</evidence>
<organism evidence="8 9">
    <name type="scientific">Rhizophagus irregularis</name>
    <dbReference type="NCBI Taxonomy" id="588596"/>
    <lineage>
        <taxon>Eukaryota</taxon>
        <taxon>Fungi</taxon>
        <taxon>Fungi incertae sedis</taxon>
        <taxon>Mucoromycota</taxon>
        <taxon>Glomeromycotina</taxon>
        <taxon>Glomeromycetes</taxon>
        <taxon>Glomerales</taxon>
        <taxon>Glomeraceae</taxon>
        <taxon>Rhizophagus</taxon>
    </lineage>
</organism>
<comment type="subcellular location">
    <subcellularLocation>
        <location evidence="1">Cytoplasm</location>
    </subcellularLocation>
</comment>
<gene>
    <name evidence="8" type="ORF">RhiirA4_541542</name>
</gene>
<dbReference type="Proteomes" id="UP000234323">
    <property type="component" value="Unassembled WGS sequence"/>
</dbReference>
<dbReference type="Pfam" id="PF20173">
    <property type="entry name" value="ZnF_RZ-type"/>
    <property type="match status" value="1"/>
</dbReference>
<keyword evidence="3" id="KW-0479">Metal-binding</keyword>
<keyword evidence="6" id="KW-0391">Immunity</keyword>
<dbReference type="InterPro" id="IPR046439">
    <property type="entry name" value="ZF_RZ_dom"/>
</dbReference>
<evidence type="ECO:0000313" key="8">
    <source>
        <dbReference type="EMBL" id="PKY44032.1"/>
    </source>
</evidence>
<proteinExistence type="predicted"/>
<comment type="caution">
    <text evidence="8">The sequence shown here is derived from an EMBL/GenBank/DDBJ whole genome shotgun (WGS) entry which is preliminary data.</text>
</comment>
<dbReference type="EMBL" id="LLXI01000295">
    <property type="protein sequence ID" value="PKY44032.1"/>
    <property type="molecule type" value="Genomic_DNA"/>
</dbReference>
<evidence type="ECO:0000256" key="4">
    <source>
        <dbReference type="ARBA" id="ARBA00022771"/>
    </source>
</evidence>
<protein>
    <recommendedName>
        <fullName evidence="7">RZ-type domain-containing protein</fullName>
    </recommendedName>
</protein>
<keyword evidence="2" id="KW-0963">Cytoplasm</keyword>
<dbReference type="GO" id="GO:0002376">
    <property type="term" value="P:immune system process"/>
    <property type="evidence" value="ECO:0007669"/>
    <property type="project" value="UniProtKB-KW"/>
</dbReference>
<dbReference type="GO" id="GO:0016887">
    <property type="term" value="F:ATP hydrolysis activity"/>
    <property type="evidence" value="ECO:0007669"/>
    <property type="project" value="InterPro"/>
</dbReference>
<name>A0A2I1GBM3_9GLOM</name>
<dbReference type="AlphaFoldDB" id="A0A2I1GBM3"/>
<dbReference type="PANTHER" id="PTHR22605:SF1">
    <property type="entry name" value="RZ-TYPE DOMAIN-CONTAINING PROTEIN"/>
    <property type="match status" value="1"/>
</dbReference>
<dbReference type="GO" id="GO:0005737">
    <property type="term" value="C:cytoplasm"/>
    <property type="evidence" value="ECO:0007669"/>
    <property type="project" value="UniProtKB-SubCell"/>
</dbReference>
<reference evidence="8 9" key="1">
    <citation type="submission" date="2015-10" db="EMBL/GenBank/DDBJ databases">
        <title>Genome analyses suggest a sexual origin of heterokaryosis in a supposedly ancient asexual fungus.</title>
        <authorList>
            <person name="Ropars J."/>
            <person name="Sedzielewska K."/>
            <person name="Noel J."/>
            <person name="Charron P."/>
            <person name="Farinelli L."/>
            <person name="Marton T."/>
            <person name="Kruger M."/>
            <person name="Pelin A."/>
            <person name="Brachmann A."/>
            <person name="Corradi N."/>
        </authorList>
    </citation>
    <scope>NUCLEOTIDE SEQUENCE [LARGE SCALE GENOMIC DNA]</scope>
    <source>
        <strain evidence="8 9">A4</strain>
    </source>
</reference>
<dbReference type="GO" id="GO:0008270">
    <property type="term" value="F:zinc ion binding"/>
    <property type="evidence" value="ECO:0007669"/>
    <property type="project" value="UniProtKB-KW"/>
</dbReference>
<evidence type="ECO:0000256" key="6">
    <source>
        <dbReference type="ARBA" id="ARBA00022859"/>
    </source>
</evidence>
<feature type="domain" description="RZ-type" evidence="7">
    <location>
        <begin position="235"/>
        <end position="314"/>
    </location>
</feature>
<sequence>MRCLALIPIESDVLLSFYKKLFSNEPFPLMGAIIERIFIKEDVENEGIFFTILTDFEEAVRQSARLNLINKCFGDLDTNMATLCCDTIEQSFFMNEKLENFAAFFGPALEALYKQGRPPLQKIVSIAFLKEFVRRFWDTSREWRHSEVQSADFLTKELTGINLSNSFKTIATNILSNKQPLLQIVNPEINNTDLFIKSVISHIFAFHALVEPNSSQLAMYLHNIQNCQNMFILTCMSDVVSMVLNAIPEVKTRYSCKCGYIYIVAECGNVVQAGKCPNCGSTIGGTTYNKPETGNTRLDAGPVHQIAVNDQSGYIGETVNQDLYHSVRSLTPTSYRMLHLIIHVLIGASAPQPALAFLQKNNKVALDSEKYCMDHIQNDWDVLKKLLNCSDANLALAFHSLISLMMEKPLPNQQINTSAERTNWETMFHNNYIAPLTKNINETATNYRMKLDEALTKNKKERLE</sequence>
<evidence type="ECO:0000256" key="2">
    <source>
        <dbReference type="ARBA" id="ARBA00022490"/>
    </source>
</evidence>
<keyword evidence="4" id="KW-0863">Zinc-finger</keyword>
<dbReference type="InterPro" id="IPR031248">
    <property type="entry name" value="RNF213"/>
</dbReference>
<evidence type="ECO:0000256" key="1">
    <source>
        <dbReference type="ARBA" id="ARBA00004496"/>
    </source>
</evidence>
<evidence type="ECO:0000259" key="7">
    <source>
        <dbReference type="PROSITE" id="PS51981"/>
    </source>
</evidence>
<dbReference type="CDD" id="cd00350">
    <property type="entry name" value="rubredoxin_like"/>
    <property type="match status" value="1"/>
</dbReference>
<accession>A0A2I1GBM3</accession>
<evidence type="ECO:0000256" key="5">
    <source>
        <dbReference type="ARBA" id="ARBA00022833"/>
    </source>
</evidence>
<dbReference type="PROSITE" id="PS51981">
    <property type="entry name" value="ZF_RZ"/>
    <property type="match status" value="1"/>
</dbReference>
<dbReference type="PANTHER" id="PTHR22605">
    <property type="entry name" value="RZ-TYPE DOMAIN-CONTAINING PROTEIN"/>
    <property type="match status" value="1"/>
</dbReference>